<evidence type="ECO:0000256" key="5">
    <source>
        <dbReference type="SAM" id="Phobius"/>
    </source>
</evidence>
<keyword evidence="8" id="KW-1185">Reference proteome</keyword>
<evidence type="ECO:0000313" key="8">
    <source>
        <dbReference type="Proteomes" id="UP000292927"/>
    </source>
</evidence>
<name>A0A4Q7P3K6_9FIRM</name>
<keyword evidence="5" id="KW-0472">Membrane</keyword>
<keyword evidence="2" id="KW-0805">Transcription regulation</keyword>
<dbReference type="CDD" id="cd00592">
    <property type="entry name" value="HTH_MerR-like"/>
    <property type="match status" value="1"/>
</dbReference>
<dbReference type="Proteomes" id="UP000292927">
    <property type="component" value="Unassembled WGS sequence"/>
</dbReference>
<keyword evidence="5" id="KW-1133">Transmembrane helix</keyword>
<accession>A0A4Q7P3K6</accession>
<dbReference type="Pfam" id="PF13411">
    <property type="entry name" value="MerR_1"/>
    <property type="match status" value="1"/>
</dbReference>
<dbReference type="PROSITE" id="PS50937">
    <property type="entry name" value="HTH_MERR_2"/>
    <property type="match status" value="1"/>
</dbReference>
<evidence type="ECO:0000256" key="3">
    <source>
        <dbReference type="ARBA" id="ARBA00023125"/>
    </source>
</evidence>
<dbReference type="InterPro" id="IPR000551">
    <property type="entry name" value="MerR-type_HTH_dom"/>
</dbReference>
<keyword evidence="1" id="KW-0678">Repressor</keyword>
<dbReference type="Gene3D" id="1.10.1660.10">
    <property type="match status" value="1"/>
</dbReference>
<evidence type="ECO:0000256" key="4">
    <source>
        <dbReference type="ARBA" id="ARBA00023163"/>
    </source>
</evidence>
<dbReference type="OrthoDB" id="122388at2"/>
<organism evidence="7 8">
    <name type="scientific">Cuneatibacter caecimuris</name>
    <dbReference type="NCBI Taxonomy" id="1796618"/>
    <lineage>
        <taxon>Bacteria</taxon>
        <taxon>Bacillati</taxon>
        <taxon>Bacillota</taxon>
        <taxon>Clostridia</taxon>
        <taxon>Lachnospirales</taxon>
        <taxon>Lachnospiraceae</taxon>
        <taxon>Cuneatibacter</taxon>
    </lineage>
</organism>
<protein>
    <submittedName>
        <fullName evidence="7">MerR-like DNA binding protein</fullName>
    </submittedName>
</protein>
<evidence type="ECO:0000259" key="6">
    <source>
        <dbReference type="PROSITE" id="PS50937"/>
    </source>
</evidence>
<evidence type="ECO:0000256" key="2">
    <source>
        <dbReference type="ARBA" id="ARBA00023015"/>
    </source>
</evidence>
<dbReference type="SUPFAM" id="SSF46955">
    <property type="entry name" value="Putative DNA-binding domain"/>
    <property type="match status" value="1"/>
</dbReference>
<keyword evidence="4" id="KW-0804">Transcription</keyword>
<feature type="transmembrane region" description="Helical" evidence="5">
    <location>
        <begin position="223"/>
        <end position="244"/>
    </location>
</feature>
<dbReference type="InterPro" id="IPR009061">
    <property type="entry name" value="DNA-bd_dom_put_sf"/>
</dbReference>
<feature type="transmembrane region" description="Helical" evidence="5">
    <location>
        <begin position="167"/>
        <end position="188"/>
    </location>
</feature>
<dbReference type="InterPro" id="IPR047057">
    <property type="entry name" value="MerR_fam"/>
</dbReference>
<dbReference type="PANTHER" id="PTHR30204:SF69">
    <property type="entry name" value="MERR-FAMILY TRANSCRIPTIONAL REGULATOR"/>
    <property type="match status" value="1"/>
</dbReference>
<feature type="domain" description="HTH merR-type" evidence="6">
    <location>
        <begin position="1"/>
        <end position="71"/>
    </location>
</feature>
<proteinExistence type="predicted"/>
<evidence type="ECO:0000256" key="1">
    <source>
        <dbReference type="ARBA" id="ARBA00022491"/>
    </source>
</evidence>
<comment type="caution">
    <text evidence="7">The sequence shown here is derived from an EMBL/GenBank/DDBJ whole genome shotgun (WGS) entry which is preliminary data.</text>
</comment>
<evidence type="ECO:0000313" key="7">
    <source>
        <dbReference type="EMBL" id="RZS94404.1"/>
    </source>
</evidence>
<dbReference type="GO" id="GO:0003700">
    <property type="term" value="F:DNA-binding transcription factor activity"/>
    <property type="evidence" value="ECO:0007669"/>
    <property type="project" value="InterPro"/>
</dbReference>
<dbReference type="RefSeq" id="WP_130435518.1">
    <property type="nucleotide sequence ID" value="NZ_SGXF01000004.1"/>
</dbReference>
<dbReference type="GO" id="GO:0003677">
    <property type="term" value="F:DNA binding"/>
    <property type="evidence" value="ECO:0007669"/>
    <property type="project" value="UniProtKB-KW"/>
</dbReference>
<dbReference type="AlphaFoldDB" id="A0A4Q7P3K6"/>
<dbReference type="SMART" id="SM00422">
    <property type="entry name" value="HTH_MERR"/>
    <property type="match status" value="1"/>
</dbReference>
<keyword evidence="3" id="KW-0238">DNA-binding</keyword>
<sequence length="286" mass="32296">MKIKEVCQRTGLTERTVRFYVEKGLAAPDCTYQNGREYRKYSLEDVTRLEQVAVLRRAGFSIEEIASMQHSSEAVPEIASAWRARLVQMTKFNESLLNVAQELDLSGLNFSTLAMKLEAASHTRSLPASDIDINFGRLDGESKEEREKKAAEFYEKQTRMVSHGEKMVFIFIFCSALRDILAIVSSIISGGDYGSSLGSTLVGVIIDVILYIMLYQGYNWSRIILLVFSGLGLATSLPGLFGLYGMGIPWASLLITMFFFYDIALFLILFLSKDIREFLDYMKSIR</sequence>
<dbReference type="PANTHER" id="PTHR30204">
    <property type="entry name" value="REDOX-CYCLING DRUG-SENSING TRANSCRIPTIONAL ACTIVATOR SOXR"/>
    <property type="match status" value="1"/>
</dbReference>
<feature type="transmembrane region" description="Helical" evidence="5">
    <location>
        <begin position="194"/>
        <end position="214"/>
    </location>
</feature>
<gene>
    <name evidence="7" type="ORF">EV209_2246</name>
</gene>
<dbReference type="EMBL" id="SGXF01000004">
    <property type="protein sequence ID" value="RZS94404.1"/>
    <property type="molecule type" value="Genomic_DNA"/>
</dbReference>
<reference evidence="7 8" key="1">
    <citation type="submission" date="2019-02" db="EMBL/GenBank/DDBJ databases">
        <title>Genomic Encyclopedia of Type Strains, Phase IV (KMG-IV): sequencing the most valuable type-strain genomes for metagenomic binning, comparative biology and taxonomic classification.</title>
        <authorList>
            <person name="Goeker M."/>
        </authorList>
    </citation>
    <scope>NUCLEOTIDE SEQUENCE [LARGE SCALE GENOMIC DNA]</scope>
    <source>
        <strain evidence="7 8">DSM 29486</strain>
    </source>
</reference>
<keyword evidence="5" id="KW-0812">Transmembrane</keyword>
<feature type="transmembrane region" description="Helical" evidence="5">
    <location>
        <begin position="250"/>
        <end position="272"/>
    </location>
</feature>